<keyword evidence="4" id="KW-0460">Magnesium</keyword>
<evidence type="ECO:0000313" key="6">
    <source>
        <dbReference type="EMBL" id="NVK96640.1"/>
    </source>
</evidence>
<dbReference type="OMA" id="KRWIIPK"/>
<accession>A0A850LFU8</accession>
<evidence type="ECO:0000256" key="2">
    <source>
        <dbReference type="ARBA" id="ARBA00022723"/>
    </source>
</evidence>
<dbReference type="PANTHER" id="PTHR12629:SF0">
    <property type="entry name" value="DIPHOSPHOINOSITOL-POLYPHOSPHATE DIPHOSPHATASE"/>
    <property type="match status" value="1"/>
</dbReference>
<dbReference type="EMBL" id="JABXIY010000017">
    <property type="protein sequence ID" value="NVK96640.1"/>
    <property type="molecule type" value="Genomic_DNA"/>
</dbReference>
<dbReference type="Pfam" id="PF00293">
    <property type="entry name" value="NUDIX"/>
    <property type="match status" value="1"/>
</dbReference>
<comment type="caution">
    <text evidence="6">The sequence shown here is derived from an EMBL/GenBank/DDBJ whole genome shotgun (WGS) entry which is preliminary data.</text>
</comment>
<dbReference type="PROSITE" id="PS51462">
    <property type="entry name" value="NUDIX"/>
    <property type="match status" value="1"/>
</dbReference>
<organism evidence="6 7">
    <name type="scientific">Ruegeria pomeroyi</name>
    <dbReference type="NCBI Taxonomy" id="89184"/>
    <lineage>
        <taxon>Bacteria</taxon>
        <taxon>Pseudomonadati</taxon>
        <taxon>Pseudomonadota</taxon>
        <taxon>Alphaproteobacteria</taxon>
        <taxon>Rhodobacterales</taxon>
        <taxon>Roseobacteraceae</taxon>
        <taxon>Ruegeria</taxon>
    </lineage>
</organism>
<dbReference type="CDD" id="cd04666">
    <property type="entry name" value="NUDIX_DIPP2_like_Nudt4"/>
    <property type="match status" value="1"/>
</dbReference>
<dbReference type="InterPro" id="IPR047198">
    <property type="entry name" value="DDP-like_NUDIX"/>
</dbReference>
<evidence type="ECO:0000259" key="5">
    <source>
        <dbReference type="PROSITE" id="PS51462"/>
    </source>
</evidence>
<sequence length="166" mass="17989">MNAKLDRKAILQTAEALPRLQYGALCCRFDGDLPQVLLITSRGTGRWILPKGWPIPALDGAATAAREAWEEAGATGQVAPDSLGTYCYVKLLDKRREVPCKVEVFALCVTALAEDYPEAGQRRRQWVTPAEAAALVDEPGLQQLLIGLDPVALRGMCEPPGMARST</sequence>
<reference evidence="6 7" key="1">
    <citation type="journal article" date="2020" name="Proc. Natl. Acad. Sci. U.S.A.">
        <title>Ecological drivers of bacterial community assembly in synthetic phycospheres.</title>
        <authorList>
            <person name="Fu H."/>
            <person name="Uchimiya M."/>
            <person name="Gore J."/>
            <person name="Moran M.A."/>
        </authorList>
    </citation>
    <scope>NUCLEOTIDE SEQUENCE [LARGE SCALE GENOMIC DNA]</scope>
    <source>
        <strain evidence="6">HF-Din03</strain>
    </source>
</reference>
<evidence type="ECO:0000313" key="7">
    <source>
        <dbReference type="Proteomes" id="UP000565723"/>
    </source>
</evidence>
<dbReference type="GO" id="GO:0016462">
    <property type="term" value="F:pyrophosphatase activity"/>
    <property type="evidence" value="ECO:0007669"/>
    <property type="project" value="InterPro"/>
</dbReference>
<dbReference type="AlphaFoldDB" id="A0A850LFU8"/>
<dbReference type="Proteomes" id="UP000565723">
    <property type="component" value="Unassembled WGS sequence"/>
</dbReference>
<dbReference type="GO" id="GO:0005737">
    <property type="term" value="C:cytoplasm"/>
    <property type="evidence" value="ECO:0007669"/>
    <property type="project" value="TreeGrafter"/>
</dbReference>
<keyword evidence="2" id="KW-0479">Metal-binding</keyword>
<feature type="domain" description="Nudix hydrolase" evidence="5">
    <location>
        <begin position="19"/>
        <end position="149"/>
    </location>
</feature>
<comment type="cofactor">
    <cofactor evidence="1">
        <name>Mg(2+)</name>
        <dbReference type="ChEBI" id="CHEBI:18420"/>
    </cofactor>
</comment>
<dbReference type="SUPFAM" id="SSF55811">
    <property type="entry name" value="Nudix"/>
    <property type="match status" value="1"/>
</dbReference>
<evidence type="ECO:0000256" key="3">
    <source>
        <dbReference type="ARBA" id="ARBA00022801"/>
    </source>
</evidence>
<name>A0A850LFU8_9RHOB</name>
<dbReference type="PANTHER" id="PTHR12629">
    <property type="entry name" value="DIPHOSPHOINOSITOL POLYPHOSPHATE PHOSPHOHYDROLASE"/>
    <property type="match status" value="1"/>
</dbReference>
<dbReference type="SMR" id="A0A850LFU8"/>
<evidence type="ECO:0000256" key="4">
    <source>
        <dbReference type="ARBA" id="ARBA00022842"/>
    </source>
</evidence>
<proteinExistence type="predicted"/>
<dbReference type="Gene3D" id="3.90.79.10">
    <property type="entry name" value="Nucleoside Triphosphate Pyrophosphohydrolase"/>
    <property type="match status" value="1"/>
</dbReference>
<protein>
    <submittedName>
        <fullName evidence="6">NUDIX hydrolase</fullName>
    </submittedName>
</protein>
<evidence type="ECO:0000256" key="1">
    <source>
        <dbReference type="ARBA" id="ARBA00001946"/>
    </source>
</evidence>
<gene>
    <name evidence="6" type="ORF">HW564_06900</name>
</gene>
<keyword evidence="3 6" id="KW-0378">Hydrolase</keyword>
<dbReference type="InterPro" id="IPR000086">
    <property type="entry name" value="NUDIX_hydrolase_dom"/>
</dbReference>
<dbReference type="GO" id="GO:0046872">
    <property type="term" value="F:metal ion binding"/>
    <property type="evidence" value="ECO:0007669"/>
    <property type="project" value="UniProtKB-KW"/>
</dbReference>
<dbReference type="InterPro" id="IPR015797">
    <property type="entry name" value="NUDIX_hydrolase-like_dom_sf"/>
</dbReference>
<dbReference type="RefSeq" id="WP_011048747.1">
    <property type="nucleotide sequence ID" value="NZ_CP076685.1"/>
</dbReference>